<dbReference type="InterPro" id="IPR037167">
    <property type="entry name" value="Peptidase_S11_C_sf"/>
</dbReference>
<dbReference type="EMBL" id="CP048000">
    <property type="protein sequence ID" value="QHQ62402.1"/>
    <property type="molecule type" value="Genomic_DNA"/>
</dbReference>
<dbReference type="GO" id="GO:0006508">
    <property type="term" value="P:proteolysis"/>
    <property type="evidence" value="ECO:0007669"/>
    <property type="project" value="UniProtKB-KW"/>
</dbReference>
<dbReference type="RefSeq" id="WP_161839226.1">
    <property type="nucleotide sequence ID" value="NZ_CP048000.1"/>
</dbReference>
<evidence type="ECO:0000256" key="1">
    <source>
        <dbReference type="ARBA" id="ARBA00003217"/>
    </source>
</evidence>
<sequence length="390" mass="42839">MKRFGALFISIILLMNSLFCMNVYAAPEDNQMNITSTSAVLIEGSTGSVIYEKNKDEKLKPASITKIMTLLLIFEALDSGKIKLTDEVSVSEYAASMGGSQVYLEPFETQTVDTMIKCISIASANDASVAMAELIAGSEEEFVARMNERAKELGMLNTHFVNCCGLDVDNHYSTAYDVALMSRELITKHPQISNYSTVWMDTIIHTTKKGQSEFGLTNTNKLIKHYNGITGLKTGSTSLAKYCLSATARREGMDLIAVIMAAPETKVRFAEASKLLDYGFANCSIYKDANKDLQVVPVPVKKGVATGVSYRVNDEFSYLCLKGTNPADITKEIAIYESVTAPVKENDKVGEITYKLGGNKIGTVDIVAAENIKKAKFKDYFIRAWSKLLL</sequence>
<evidence type="ECO:0000256" key="8">
    <source>
        <dbReference type="ARBA" id="ARBA00022801"/>
    </source>
</evidence>
<evidence type="ECO:0000256" key="4">
    <source>
        <dbReference type="ARBA" id="ARBA00012448"/>
    </source>
</evidence>
<evidence type="ECO:0000256" key="10">
    <source>
        <dbReference type="ARBA" id="ARBA00022984"/>
    </source>
</evidence>
<dbReference type="Gene3D" id="2.60.410.10">
    <property type="entry name" value="D-Ala-D-Ala carboxypeptidase, C-terminal domain"/>
    <property type="match status" value="1"/>
</dbReference>
<dbReference type="GO" id="GO:0009002">
    <property type="term" value="F:serine-type D-Ala-D-Ala carboxypeptidase activity"/>
    <property type="evidence" value="ECO:0007669"/>
    <property type="project" value="UniProtKB-EC"/>
</dbReference>
<evidence type="ECO:0000313" key="18">
    <source>
        <dbReference type="EMBL" id="QHQ62402.1"/>
    </source>
</evidence>
<keyword evidence="5 18" id="KW-0121">Carboxypeptidase</keyword>
<comment type="pathway">
    <text evidence="2">Cell wall biogenesis; peptidoglycan biosynthesis.</text>
</comment>
<keyword evidence="11" id="KW-0961">Cell wall biogenesis/degradation</keyword>
<dbReference type="KEGG" id="anr:Ana3638_17755"/>
<dbReference type="PANTHER" id="PTHR21581:SF6">
    <property type="entry name" value="TRAFFICKING PROTEIN PARTICLE COMPLEX SUBUNIT 12"/>
    <property type="match status" value="1"/>
</dbReference>
<keyword evidence="19" id="KW-1185">Reference proteome</keyword>
<dbReference type="InterPro" id="IPR018044">
    <property type="entry name" value="Peptidase_S11"/>
</dbReference>
<feature type="active site" description="Proton acceptor" evidence="13">
    <location>
        <position position="66"/>
    </location>
</feature>
<dbReference type="Pfam" id="PF07943">
    <property type="entry name" value="PBP5_C"/>
    <property type="match status" value="1"/>
</dbReference>
<comment type="catalytic activity">
    <reaction evidence="12">
        <text>Preferential cleavage: (Ac)2-L-Lys-D-Ala-|-D-Ala. Also transpeptidation of peptidyl-alanyl moieties that are N-acyl substituents of D-alanine.</text>
        <dbReference type="EC" id="3.4.16.4"/>
    </reaction>
</comment>
<keyword evidence="9" id="KW-0133">Cell shape</keyword>
<dbReference type="EC" id="3.4.16.4" evidence="4"/>
<evidence type="ECO:0000256" key="11">
    <source>
        <dbReference type="ARBA" id="ARBA00023316"/>
    </source>
</evidence>
<protein>
    <recommendedName>
        <fullName evidence="4">serine-type D-Ala-D-Ala carboxypeptidase</fullName>
        <ecNumber evidence="4">3.4.16.4</ecNumber>
    </recommendedName>
</protein>
<keyword evidence="6" id="KW-0645">Protease</keyword>
<evidence type="ECO:0000256" key="15">
    <source>
        <dbReference type="RuleBase" id="RU004016"/>
    </source>
</evidence>
<dbReference type="Pfam" id="PF00768">
    <property type="entry name" value="Peptidase_S11"/>
    <property type="match status" value="1"/>
</dbReference>
<dbReference type="Gene3D" id="3.40.710.10">
    <property type="entry name" value="DD-peptidase/beta-lactamase superfamily"/>
    <property type="match status" value="1"/>
</dbReference>
<feature type="active site" description="Acyl-ester intermediate" evidence="13">
    <location>
        <position position="63"/>
    </location>
</feature>
<evidence type="ECO:0000313" key="19">
    <source>
        <dbReference type="Proteomes" id="UP000464314"/>
    </source>
</evidence>
<evidence type="ECO:0000256" key="6">
    <source>
        <dbReference type="ARBA" id="ARBA00022670"/>
    </source>
</evidence>
<evidence type="ECO:0000256" key="2">
    <source>
        <dbReference type="ARBA" id="ARBA00004752"/>
    </source>
</evidence>
<keyword evidence="7 16" id="KW-0732">Signal</keyword>
<dbReference type="PANTHER" id="PTHR21581">
    <property type="entry name" value="D-ALANYL-D-ALANINE CARBOXYPEPTIDASE"/>
    <property type="match status" value="1"/>
</dbReference>
<evidence type="ECO:0000259" key="17">
    <source>
        <dbReference type="SMART" id="SM00936"/>
    </source>
</evidence>
<dbReference type="PRINTS" id="PR00725">
    <property type="entry name" value="DADACBPTASE1"/>
</dbReference>
<dbReference type="Proteomes" id="UP000464314">
    <property type="component" value="Chromosome"/>
</dbReference>
<evidence type="ECO:0000256" key="14">
    <source>
        <dbReference type="PIRSR" id="PIRSR618044-2"/>
    </source>
</evidence>
<dbReference type="SMART" id="SM00936">
    <property type="entry name" value="PBP5_C"/>
    <property type="match status" value="1"/>
</dbReference>
<organism evidence="18 19">
    <name type="scientific">Anaerocolumna sedimenticola</name>
    <dbReference type="NCBI Taxonomy" id="2696063"/>
    <lineage>
        <taxon>Bacteria</taxon>
        <taxon>Bacillati</taxon>
        <taxon>Bacillota</taxon>
        <taxon>Clostridia</taxon>
        <taxon>Lachnospirales</taxon>
        <taxon>Lachnospiraceae</taxon>
        <taxon>Anaerocolumna</taxon>
    </lineage>
</organism>
<feature type="chain" id="PRO_5026661949" description="serine-type D-Ala-D-Ala carboxypeptidase" evidence="16">
    <location>
        <begin position="26"/>
        <end position="390"/>
    </location>
</feature>
<evidence type="ECO:0000256" key="13">
    <source>
        <dbReference type="PIRSR" id="PIRSR618044-1"/>
    </source>
</evidence>
<dbReference type="GO" id="GO:0009252">
    <property type="term" value="P:peptidoglycan biosynthetic process"/>
    <property type="evidence" value="ECO:0007669"/>
    <property type="project" value="UniProtKB-UniPathway"/>
</dbReference>
<dbReference type="InterPro" id="IPR012338">
    <property type="entry name" value="Beta-lactam/transpept-like"/>
</dbReference>
<evidence type="ECO:0000256" key="7">
    <source>
        <dbReference type="ARBA" id="ARBA00022729"/>
    </source>
</evidence>
<feature type="domain" description="Peptidase S11 D-Ala-D-Ala carboxypeptidase A C-terminal" evidence="17">
    <location>
        <begin position="286"/>
        <end position="374"/>
    </location>
</feature>
<dbReference type="SUPFAM" id="SSF69189">
    <property type="entry name" value="Penicillin-binding protein associated domain"/>
    <property type="match status" value="1"/>
</dbReference>
<feature type="active site" evidence="13">
    <location>
        <position position="123"/>
    </location>
</feature>
<evidence type="ECO:0000256" key="12">
    <source>
        <dbReference type="ARBA" id="ARBA00034000"/>
    </source>
</evidence>
<keyword evidence="8" id="KW-0378">Hydrolase</keyword>
<accession>A0A6P1TQD1</accession>
<dbReference type="SUPFAM" id="SSF56601">
    <property type="entry name" value="beta-lactamase/transpeptidase-like"/>
    <property type="match status" value="1"/>
</dbReference>
<comment type="similarity">
    <text evidence="3 15">Belongs to the peptidase S11 family.</text>
</comment>
<feature type="binding site" evidence="14">
    <location>
        <position position="233"/>
    </location>
    <ligand>
        <name>substrate</name>
    </ligand>
</feature>
<reference evidence="18 19" key="1">
    <citation type="submission" date="2020-01" db="EMBL/GenBank/DDBJ databases">
        <title>Genome analysis of Anaerocolumna sp. CBA3638.</title>
        <authorList>
            <person name="Kim J."/>
            <person name="Roh S.W."/>
        </authorList>
    </citation>
    <scope>NUCLEOTIDE SEQUENCE [LARGE SCALE GENOMIC DNA]</scope>
    <source>
        <strain evidence="18 19">CBA3638</strain>
    </source>
</reference>
<dbReference type="AlphaFoldDB" id="A0A6P1TQD1"/>
<name>A0A6P1TQD1_9FIRM</name>
<evidence type="ECO:0000256" key="3">
    <source>
        <dbReference type="ARBA" id="ARBA00007164"/>
    </source>
</evidence>
<dbReference type="GO" id="GO:0008360">
    <property type="term" value="P:regulation of cell shape"/>
    <property type="evidence" value="ECO:0007669"/>
    <property type="project" value="UniProtKB-KW"/>
</dbReference>
<feature type="signal peptide" evidence="16">
    <location>
        <begin position="1"/>
        <end position="25"/>
    </location>
</feature>
<proteinExistence type="inferred from homology"/>
<evidence type="ECO:0000256" key="16">
    <source>
        <dbReference type="SAM" id="SignalP"/>
    </source>
</evidence>
<dbReference type="InterPro" id="IPR001967">
    <property type="entry name" value="Peptidase_S11_N"/>
</dbReference>
<evidence type="ECO:0000256" key="9">
    <source>
        <dbReference type="ARBA" id="ARBA00022960"/>
    </source>
</evidence>
<dbReference type="GO" id="GO:0071555">
    <property type="term" value="P:cell wall organization"/>
    <property type="evidence" value="ECO:0007669"/>
    <property type="project" value="UniProtKB-KW"/>
</dbReference>
<dbReference type="UniPathway" id="UPA00219"/>
<dbReference type="InterPro" id="IPR012907">
    <property type="entry name" value="Peptidase_S11_C"/>
</dbReference>
<gene>
    <name evidence="18" type="ORF">Ana3638_17755</name>
</gene>
<keyword evidence="10" id="KW-0573">Peptidoglycan synthesis</keyword>
<dbReference type="InterPro" id="IPR015956">
    <property type="entry name" value="Peniciliin-bd_prot_C_sf"/>
</dbReference>
<comment type="function">
    <text evidence="1">Removes C-terminal D-alanyl residues from sugar-peptide cell wall precursors.</text>
</comment>
<evidence type="ECO:0000256" key="5">
    <source>
        <dbReference type="ARBA" id="ARBA00022645"/>
    </source>
</evidence>